<organism evidence="2">
    <name type="scientific">Podoviridae sp. ctU557</name>
    <dbReference type="NCBI Taxonomy" id="2827736"/>
    <lineage>
        <taxon>Viruses</taxon>
        <taxon>Duplodnaviria</taxon>
        <taxon>Heunggongvirae</taxon>
        <taxon>Uroviricota</taxon>
        <taxon>Caudoviricetes</taxon>
    </lineage>
</organism>
<accession>A0A8S5T966</accession>
<proteinExistence type="predicted"/>
<reference evidence="2" key="1">
    <citation type="journal article" date="2021" name="Proc. Natl. Acad. Sci. U.S.A.">
        <title>A Catalog of Tens of Thousands of Viruses from Human Metagenomes Reveals Hidden Associations with Chronic Diseases.</title>
        <authorList>
            <person name="Tisza M.J."/>
            <person name="Buck C.B."/>
        </authorList>
    </citation>
    <scope>NUCLEOTIDE SEQUENCE</scope>
    <source>
        <strain evidence="2">CtU557</strain>
    </source>
</reference>
<evidence type="ECO:0000256" key="1">
    <source>
        <dbReference type="SAM" id="MobiDB-lite"/>
    </source>
</evidence>
<feature type="region of interest" description="Disordered" evidence="1">
    <location>
        <begin position="1"/>
        <end position="25"/>
    </location>
</feature>
<dbReference type="EMBL" id="BK032771">
    <property type="protein sequence ID" value="DAF59519.1"/>
    <property type="molecule type" value="Genomic_DNA"/>
</dbReference>
<protein>
    <submittedName>
        <fullName evidence="2">Bcl-2-like protein</fullName>
    </submittedName>
</protein>
<name>A0A8S5T966_9CAUD</name>
<feature type="compositionally biased region" description="Basic and acidic residues" evidence="1">
    <location>
        <begin position="7"/>
        <end position="17"/>
    </location>
</feature>
<sequence length="87" mass="9725">MGCLIMKDTKQAREHGSHSGKGGSETTRHWIMAITCAGFVVIGLERVKSHLTTLSLERQRTSIRLVIFNQPMDLAIITKDREGFGQK</sequence>
<evidence type="ECO:0000313" key="2">
    <source>
        <dbReference type="EMBL" id="DAF59519.1"/>
    </source>
</evidence>